<keyword evidence="2" id="KW-1185">Reference proteome</keyword>
<organism evidence="1 2">
    <name type="scientific">Schaalia naturae</name>
    <dbReference type="NCBI Taxonomy" id="635203"/>
    <lineage>
        <taxon>Bacteria</taxon>
        <taxon>Bacillati</taxon>
        <taxon>Actinomycetota</taxon>
        <taxon>Actinomycetes</taxon>
        <taxon>Actinomycetales</taxon>
        <taxon>Actinomycetaceae</taxon>
        <taxon>Schaalia</taxon>
    </lineage>
</organism>
<protein>
    <submittedName>
        <fullName evidence="1">Uncharacterized protein</fullName>
    </submittedName>
</protein>
<accession>A0ABW2SN71</accession>
<name>A0ABW2SN71_9ACTO</name>
<evidence type="ECO:0000313" key="2">
    <source>
        <dbReference type="Proteomes" id="UP001596527"/>
    </source>
</evidence>
<reference evidence="2" key="1">
    <citation type="journal article" date="2019" name="Int. J. Syst. Evol. Microbiol.">
        <title>The Global Catalogue of Microorganisms (GCM) 10K type strain sequencing project: providing services to taxonomists for standard genome sequencing and annotation.</title>
        <authorList>
            <consortium name="The Broad Institute Genomics Platform"/>
            <consortium name="The Broad Institute Genome Sequencing Center for Infectious Disease"/>
            <person name="Wu L."/>
            <person name="Ma J."/>
        </authorList>
    </citation>
    <scope>NUCLEOTIDE SEQUENCE [LARGE SCALE GENOMIC DNA]</scope>
    <source>
        <strain evidence="2">CCUG 56698</strain>
    </source>
</reference>
<proteinExistence type="predicted"/>
<dbReference type="Proteomes" id="UP001596527">
    <property type="component" value="Unassembled WGS sequence"/>
</dbReference>
<gene>
    <name evidence="1" type="ORF">ACFQWG_10205</name>
</gene>
<sequence>MPQMRNATKKNSRAHRDSARFEAILLPPGGCELPVPPVPAQCEELWNRAQKARWRELWRSPQASQWDESVRGTVAALVTYEDAILTRGASAWQAQEARYASEALGLTPRAMAALGWVIDDEGVVGGDE</sequence>
<evidence type="ECO:0000313" key="1">
    <source>
        <dbReference type="EMBL" id="MFC7581566.1"/>
    </source>
</evidence>
<dbReference type="InterPro" id="IPR057972">
    <property type="entry name" value="Terminase_7"/>
</dbReference>
<dbReference type="RefSeq" id="WP_380974989.1">
    <property type="nucleotide sequence ID" value="NZ_JBHTEF010000001.1"/>
</dbReference>
<dbReference type="Pfam" id="PF25673">
    <property type="entry name" value="Terminase_7"/>
    <property type="match status" value="1"/>
</dbReference>
<dbReference type="EMBL" id="JBHTEF010000001">
    <property type="protein sequence ID" value="MFC7581566.1"/>
    <property type="molecule type" value="Genomic_DNA"/>
</dbReference>
<comment type="caution">
    <text evidence="1">The sequence shown here is derived from an EMBL/GenBank/DDBJ whole genome shotgun (WGS) entry which is preliminary data.</text>
</comment>